<dbReference type="Pfam" id="PF20394">
    <property type="entry name" value="DUF6688"/>
    <property type="match status" value="1"/>
</dbReference>
<evidence type="ECO:0000256" key="1">
    <source>
        <dbReference type="SAM" id="Phobius"/>
    </source>
</evidence>
<protein>
    <submittedName>
        <fullName evidence="4">Uncharacterized protein</fullName>
    </submittedName>
</protein>
<evidence type="ECO:0000313" key="4">
    <source>
        <dbReference type="EMBL" id="MBC9798373.1"/>
    </source>
</evidence>
<dbReference type="InterPro" id="IPR046510">
    <property type="entry name" value="DUF6688_N"/>
</dbReference>
<proteinExistence type="predicted"/>
<evidence type="ECO:0000313" key="5">
    <source>
        <dbReference type="Proteomes" id="UP000653730"/>
    </source>
</evidence>
<feature type="transmembrane region" description="Helical" evidence="1">
    <location>
        <begin position="312"/>
        <end position="332"/>
    </location>
</feature>
<feature type="transmembrane region" description="Helical" evidence="1">
    <location>
        <begin position="130"/>
        <end position="150"/>
    </location>
</feature>
<dbReference type="InterPro" id="IPR056491">
    <property type="entry name" value="DUF6688_C"/>
</dbReference>
<dbReference type="EMBL" id="JACVDC010000109">
    <property type="protein sequence ID" value="MBC9798373.1"/>
    <property type="molecule type" value="Genomic_DNA"/>
</dbReference>
<feature type="transmembrane region" description="Helical" evidence="1">
    <location>
        <begin position="182"/>
        <end position="202"/>
    </location>
</feature>
<keyword evidence="1" id="KW-0472">Membrane</keyword>
<feature type="transmembrane region" description="Helical" evidence="1">
    <location>
        <begin position="62"/>
        <end position="80"/>
    </location>
</feature>
<dbReference type="Proteomes" id="UP000653730">
    <property type="component" value="Unassembled WGS sequence"/>
</dbReference>
<keyword evidence="1" id="KW-0812">Transmembrane</keyword>
<keyword evidence="1" id="KW-1133">Transmembrane helix</keyword>
<dbReference type="AlphaFoldDB" id="A0A926JVJ9"/>
<evidence type="ECO:0000259" key="2">
    <source>
        <dbReference type="Pfam" id="PF20394"/>
    </source>
</evidence>
<gene>
    <name evidence="4" type="ORF">IBL28_20565</name>
</gene>
<accession>A0A926JVJ9</accession>
<organism evidence="4 5">
    <name type="scientific">Sinomicrobium weinanense</name>
    <dbReference type="NCBI Taxonomy" id="2842200"/>
    <lineage>
        <taxon>Bacteria</taxon>
        <taxon>Pseudomonadati</taxon>
        <taxon>Bacteroidota</taxon>
        <taxon>Flavobacteriia</taxon>
        <taxon>Flavobacteriales</taxon>
        <taxon>Flavobacteriaceae</taxon>
        <taxon>Sinomicrobium</taxon>
    </lineage>
</organism>
<keyword evidence="5" id="KW-1185">Reference proteome</keyword>
<feature type="domain" description="DUF6688" evidence="3">
    <location>
        <begin position="234"/>
        <end position="343"/>
    </location>
</feature>
<feature type="transmembrane region" description="Helical" evidence="1">
    <location>
        <begin position="21"/>
        <end position="42"/>
    </location>
</feature>
<sequence length="345" mass="39011">MVVAGVKACRPSAKWTEIGFIVIYVFTMCLFAVGMSAHSHPYHEAIDPVGGACYSPFGEEQYPALLFYALLFYAAVFLLWRKGNKLPPLTAVLSAVFVFIGIVLSLVLLVQLSGHNIESLGMYAGADSVLLYPLPVFNMIAGGCLLYRFVTVEIKRSVPRSYNNRYLNTVNQYLSEKLNRPVWVLLLLLPVLLICTLLLILFGQDADALVKVFTDTATWKFSQKMHPPVLDHRGHYLCTVAACGSPKLVKPIRLGRRGGNTIIVNRQLLIANAFEEWVCDISPAVHRIIRRNYDRYGYNLSIKINSPLGANLTYVLMKPLEWLFLTCLYLFCRQPERKIRKQYRA</sequence>
<reference evidence="4 5" key="1">
    <citation type="submission" date="2020-09" db="EMBL/GenBank/DDBJ databases">
        <title>Sinomicrobium weinanense sp. nov., a halophilic bacteria isolated from saline-alkali soil.</title>
        <authorList>
            <person name="Wu P."/>
            <person name="Ren H."/>
            <person name="Mei Y."/>
            <person name="Liang Y."/>
            <person name="Chen Z."/>
        </authorList>
    </citation>
    <scope>NUCLEOTIDE SEQUENCE [LARGE SCALE GENOMIC DNA]</scope>
    <source>
        <strain evidence="4 5">FJxs</strain>
    </source>
</reference>
<feature type="transmembrane region" description="Helical" evidence="1">
    <location>
        <begin position="92"/>
        <end position="110"/>
    </location>
</feature>
<evidence type="ECO:0000259" key="3">
    <source>
        <dbReference type="Pfam" id="PF23543"/>
    </source>
</evidence>
<dbReference type="Pfam" id="PF23543">
    <property type="entry name" value="DUF6688_C"/>
    <property type="match status" value="1"/>
</dbReference>
<feature type="domain" description="DUF6688" evidence="2">
    <location>
        <begin position="14"/>
        <end position="228"/>
    </location>
</feature>
<comment type="caution">
    <text evidence="4">The sequence shown here is derived from an EMBL/GenBank/DDBJ whole genome shotgun (WGS) entry which is preliminary data.</text>
</comment>
<name>A0A926JVJ9_9FLAO</name>